<comment type="similarity">
    <text evidence="4">Belongs to the AB hydrolase superfamily. Lipase family.</text>
</comment>
<evidence type="ECO:0000313" key="21">
    <source>
        <dbReference type="Proteomes" id="UP000278143"/>
    </source>
</evidence>
<keyword evidence="7" id="KW-0812">Transmembrane</keyword>
<sequence>QCNQTCLEESVSLDNIYYSVALNLFEELATTYPEAQIWMVGHSLGGSVAALLGQVFRAPTVTFEAPGDLLPARRLHLPMPPAVDYKKLPIWHFGHTADPIFMGVCTGAVSSCYYAGYAMESKCHSGRTCIYDVTAKWGWKSDIRTHRIMDVIELVIKKWDDVPVCEPEEGCVDCGLWDMVDDSAI</sequence>
<proteinExistence type="inferred from homology"/>
<keyword evidence="11" id="KW-0735">Signal-anchor</keyword>
<dbReference type="InterPro" id="IPR050805">
    <property type="entry name" value="ATG15_Lipase"/>
</dbReference>
<evidence type="ECO:0000313" key="20">
    <source>
        <dbReference type="EMBL" id="RKP23020.1"/>
    </source>
</evidence>
<evidence type="ECO:0000256" key="4">
    <source>
        <dbReference type="ARBA" id="ARBA00010701"/>
    </source>
</evidence>
<evidence type="ECO:0000256" key="5">
    <source>
        <dbReference type="ARBA" id="ARBA00011137"/>
    </source>
</evidence>
<keyword evidence="12" id="KW-1133">Transmembrane helix</keyword>
<dbReference type="Pfam" id="PF01764">
    <property type="entry name" value="Lipase_3"/>
    <property type="match status" value="1"/>
</dbReference>
<organism evidence="20 21">
    <name type="scientific">Syncephalis pseudoplumigaleata</name>
    <dbReference type="NCBI Taxonomy" id="1712513"/>
    <lineage>
        <taxon>Eukaryota</taxon>
        <taxon>Fungi</taxon>
        <taxon>Fungi incertae sedis</taxon>
        <taxon>Zoopagomycota</taxon>
        <taxon>Zoopagomycotina</taxon>
        <taxon>Zoopagomycetes</taxon>
        <taxon>Zoopagales</taxon>
        <taxon>Piptocephalidaceae</taxon>
        <taxon>Syncephalis</taxon>
    </lineage>
</organism>
<name>A0A4P9YVR9_9FUNG</name>
<dbReference type="GO" id="GO:0004806">
    <property type="term" value="F:triacylglycerol lipase activity"/>
    <property type="evidence" value="ECO:0007669"/>
    <property type="project" value="UniProtKB-EC"/>
</dbReference>
<evidence type="ECO:0000256" key="14">
    <source>
        <dbReference type="ARBA" id="ARBA00023098"/>
    </source>
</evidence>
<evidence type="ECO:0000256" key="18">
    <source>
        <dbReference type="ARBA" id="ARBA00029828"/>
    </source>
</evidence>
<dbReference type="Proteomes" id="UP000278143">
    <property type="component" value="Unassembled WGS sequence"/>
</dbReference>
<evidence type="ECO:0000256" key="17">
    <source>
        <dbReference type="ARBA" id="ARBA00024663"/>
    </source>
</evidence>
<evidence type="ECO:0000256" key="8">
    <source>
        <dbReference type="ARBA" id="ARBA00022753"/>
    </source>
</evidence>
<comment type="catalytic activity">
    <reaction evidence="1">
        <text>a triacylglycerol + H2O = a diacylglycerol + a fatty acid + H(+)</text>
        <dbReference type="Rhea" id="RHEA:12044"/>
        <dbReference type="ChEBI" id="CHEBI:15377"/>
        <dbReference type="ChEBI" id="CHEBI:15378"/>
        <dbReference type="ChEBI" id="CHEBI:17855"/>
        <dbReference type="ChEBI" id="CHEBI:18035"/>
        <dbReference type="ChEBI" id="CHEBI:28868"/>
        <dbReference type="EC" id="3.1.1.3"/>
    </reaction>
</comment>
<gene>
    <name evidence="20" type="ORF">SYNPS1DRAFT_19246</name>
</gene>
<keyword evidence="8" id="KW-0967">Endosome</keyword>
<evidence type="ECO:0000256" key="9">
    <source>
        <dbReference type="ARBA" id="ARBA00022801"/>
    </source>
</evidence>
<evidence type="ECO:0000256" key="1">
    <source>
        <dbReference type="ARBA" id="ARBA00001024"/>
    </source>
</evidence>
<evidence type="ECO:0000256" key="7">
    <source>
        <dbReference type="ARBA" id="ARBA00022692"/>
    </source>
</evidence>
<dbReference type="Gene3D" id="3.40.50.1820">
    <property type="entry name" value="alpha/beta hydrolase"/>
    <property type="match status" value="1"/>
</dbReference>
<evidence type="ECO:0000259" key="19">
    <source>
        <dbReference type="Pfam" id="PF01764"/>
    </source>
</evidence>
<comment type="subcellular location">
    <subcellularLocation>
        <location evidence="3">Endosome</location>
        <location evidence="3">Multivesicular body membrane</location>
        <topology evidence="3">Single-pass type II membrane protein</topology>
    </subcellularLocation>
    <subcellularLocation>
        <location evidence="2">Prevacuolar compartment membrane</location>
        <topology evidence="2">Single-pass type II membrane protein</topology>
    </subcellularLocation>
</comment>
<keyword evidence="14" id="KW-0443">Lipid metabolism</keyword>
<dbReference type="GO" id="GO:0034727">
    <property type="term" value="P:piecemeal microautophagy of the nucleus"/>
    <property type="evidence" value="ECO:0007669"/>
    <property type="project" value="TreeGrafter"/>
</dbReference>
<evidence type="ECO:0000256" key="16">
    <source>
        <dbReference type="ARBA" id="ARBA00023180"/>
    </source>
</evidence>
<keyword evidence="9 20" id="KW-0378">Hydrolase</keyword>
<comment type="function">
    <text evidence="17">Lipase which is essential for lysis of subvacuolar cytoplasm to vacuole targeted bodies and intravacuolar autophagic bodies. Involved in the lysis of intravacuolar multivesicular body (MVB) vesicles. The intravacuolar membrane disintegration by ATG15 is critical to life span extension.</text>
</comment>
<comment type="subunit">
    <text evidence="5">Binds to both phosphatidylinositol (PI) and phosphatidylinositol 3,5-bisphosphate (PIP2).</text>
</comment>
<evidence type="ECO:0000256" key="3">
    <source>
        <dbReference type="ARBA" id="ARBA00004343"/>
    </source>
</evidence>
<dbReference type="GO" id="GO:0005775">
    <property type="term" value="C:vacuolar lumen"/>
    <property type="evidence" value="ECO:0007669"/>
    <property type="project" value="TreeGrafter"/>
</dbReference>
<dbReference type="InterPro" id="IPR002921">
    <property type="entry name" value="Fungal_lipase-type"/>
</dbReference>
<dbReference type="EMBL" id="KZ991388">
    <property type="protein sequence ID" value="RKP23020.1"/>
    <property type="molecule type" value="Genomic_DNA"/>
</dbReference>
<keyword evidence="21" id="KW-1185">Reference proteome</keyword>
<keyword evidence="15" id="KW-0472">Membrane</keyword>
<dbReference type="SUPFAM" id="SSF53474">
    <property type="entry name" value="alpha/beta-Hydrolases"/>
    <property type="match status" value="1"/>
</dbReference>
<feature type="domain" description="Fungal lipase-type" evidence="19">
    <location>
        <begin position="23"/>
        <end position="56"/>
    </location>
</feature>
<dbReference type="GO" id="GO:0006660">
    <property type="term" value="P:phosphatidylserine catabolic process"/>
    <property type="evidence" value="ECO:0007669"/>
    <property type="project" value="TreeGrafter"/>
</dbReference>
<reference evidence="21" key="1">
    <citation type="journal article" date="2018" name="Nat. Microbiol.">
        <title>Leveraging single-cell genomics to expand the fungal tree of life.</title>
        <authorList>
            <person name="Ahrendt S.R."/>
            <person name="Quandt C.A."/>
            <person name="Ciobanu D."/>
            <person name="Clum A."/>
            <person name="Salamov A."/>
            <person name="Andreopoulos B."/>
            <person name="Cheng J.F."/>
            <person name="Woyke T."/>
            <person name="Pelin A."/>
            <person name="Henrissat B."/>
            <person name="Reynolds N.K."/>
            <person name="Benny G.L."/>
            <person name="Smith M.E."/>
            <person name="James T.Y."/>
            <person name="Grigoriev I.V."/>
        </authorList>
    </citation>
    <scope>NUCLEOTIDE SEQUENCE [LARGE SCALE GENOMIC DNA]</scope>
    <source>
        <strain evidence="21">Benny S71-1</strain>
    </source>
</reference>
<evidence type="ECO:0000256" key="11">
    <source>
        <dbReference type="ARBA" id="ARBA00022968"/>
    </source>
</evidence>
<evidence type="ECO:0000256" key="10">
    <source>
        <dbReference type="ARBA" id="ARBA00022963"/>
    </source>
</evidence>
<evidence type="ECO:0000256" key="13">
    <source>
        <dbReference type="ARBA" id="ARBA00023006"/>
    </source>
</evidence>
<dbReference type="AlphaFoldDB" id="A0A4P9YVR9"/>
<feature type="non-terminal residue" evidence="20">
    <location>
        <position position="1"/>
    </location>
</feature>
<dbReference type="PANTHER" id="PTHR47175:SF2">
    <property type="entry name" value="LIPASE ATG15-RELATED"/>
    <property type="match status" value="1"/>
</dbReference>
<dbReference type="EC" id="3.1.1.3" evidence="6"/>
<keyword evidence="16" id="KW-0325">Glycoprotein</keyword>
<dbReference type="OrthoDB" id="58570at2759"/>
<evidence type="ECO:0000256" key="12">
    <source>
        <dbReference type="ARBA" id="ARBA00022989"/>
    </source>
</evidence>
<dbReference type="GO" id="GO:0032585">
    <property type="term" value="C:multivesicular body membrane"/>
    <property type="evidence" value="ECO:0007669"/>
    <property type="project" value="UniProtKB-SubCell"/>
</dbReference>
<evidence type="ECO:0000256" key="2">
    <source>
        <dbReference type="ARBA" id="ARBA00004270"/>
    </source>
</evidence>
<keyword evidence="13" id="KW-0072">Autophagy</keyword>
<dbReference type="PANTHER" id="PTHR47175">
    <property type="entry name" value="LIPASE ATG15-RELATED"/>
    <property type="match status" value="1"/>
</dbReference>
<dbReference type="GO" id="GO:0034496">
    <property type="term" value="P:multivesicular body membrane disassembly"/>
    <property type="evidence" value="ECO:0007669"/>
    <property type="project" value="TreeGrafter"/>
</dbReference>
<dbReference type="GO" id="GO:0046461">
    <property type="term" value="P:neutral lipid catabolic process"/>
    <property type="evidence" value="ECO:0007669"/>
    <property type="project" value="TreeGrafter"/>
</dbReference>
<evidence type="ECO:0000256" key="15">
    <source>
        <dbReference type="ARBA" id="ARBA00023136"/>
    </source>
</evidence>
<evidence type="ECO:0000256" key="6">
    <source>
        <dbReference type="ARBA" id="ARBA00013279"/>
    </source>
</evidence>
<dbReference type="GO" id="GO:0004620">
    <property type="term" value="F:phospholipase activity"/>
    <property type="evidence" value="ECO:0007669"/>
    <property type="project" value="TreeGrafter"/>
</dbReference>
<keyword evidence="10" id="KW-0442">Lipid degradation</keyword>
<dbReference type="InterPro" id="IPR029058">
    <property type="entry name" value="AB_hydrolase_fold"/>
</dbReference>
<accession>A0A4P9YVR9</accession>
<protein>
    <recommendedName>
        <fullName evidence="6">triacylglycerol lipase</fullName>
        <ecNumber evidence="6">3.1.1.3</ecNumber>
    </recommendedName>
    <alternativeName>
        <fullName evidence="18">Autophagy-related protein 15</fullName>
    </alternativeName>
</protein>